<keyword evidence="7 9" id="KW-1133">Transmembrane helix</keyword>
<feature type="transmembrane region" description="Helical" evidence="9">
    <location>
        <begin position="93"/>
        <end position="111"/>
    </location>
</feature>
<dbReference type="SUPFAM" id="SSF161098">
    <property type="entry name" value="MetI-like"/>
    <property type="match status" value="1"/>
</dbReference>
<dbReference type="GO" id="GO:0005886">
    <property type="term" value="C:plasma membrane"/>
    <property type="evidence" value="ECO:0007669"/>
    <property type="project" value="UniProtKB-SubCell"/>
</dbReference>
<evidence type="ECO:0000256" key="9">
    <source>
        <dbReference type="RuleBase" id="RU363032"/>
    </source>
</evidence>
<keyword evidence="4 10" id="KW-1003">Cell membrane</keyword>
<dbReference type="Pfam" id="PF00528">
    <property type="entry name" value="BPD_transp_1"/>
    <property type="match status" value="1"/>
</dbReference>
<evidence type="ECO:0000256" key="3">
    <source>
        <dbReference type="ARBA" id="ARBA00022448"/>
    </source>
</evidence>
<keyword evidence="5 10" id="KW-0500">Molybdenum</keyword>
<comment type="function">
    <text evidence="10">Part of the binding-protein-dependent transport system for molybdenum; probably responsible for the translocation of the substrate across the membrane.</text>
</comment>
<dbReference type="InterPro" id="IPR011867">
    <property type="entry name" value="ModB_ABC"/>
</dbReference>
<dbReference type="PROSITE" id="PS50928">
    <property type="entry name" value="ABC_TM1"/>
    <property type="match status" value="1"/>
</dbReference>
<dbReference type="RefSeq" id="WP_131011568.1">
    <property type="nucleotide sequence ID" value="NZ_SIRE01000002.1"/>
</dbReference>
<dbReference type="OrthoDB" id="9795403at2"/>
<feature type="transmembrane region" description="Helical" evidence="9">
    <location>
        <begin position="52"/>
        <end position="73"/>
    </location>
</feature>
<protein>
    <recommendedName>
        <fullName evidence="10">Molybdenum transport system permease</fullName>
    </recommendedName>
</protein>
<dbReference type="Proteomes" id="UP000293142">
    <property type="component" value="Unassembled WGS sequence"/>
</dbReference>
<dbReference type="EMBL" id="SIRE01000002">
    <property type="protein sequence ID" value="TBL81782.1"/>
    <property type="molecule type" value="Genomic_DNA"/>
</dbReference>
<reference evidence="12 13" key="1">
    <citation type="submission" date="2019-02" db="EMBL/GenBank/DDBJ databases">
        <title>Paenibacillus sp. nov., isolated from surface-sterilized tissue of Thalictrum simplex L.</title>
        <authorList>
            <person name="Tuo L."/>
        </authorList>
    </citation>
    <scope>NUCLEOTIDE SEQUENCE [LARGE SCALE GENOMIC DNA]</scope>
    <source>
        <strain evidence="12 13">N2SHLJ1</strain>
    </source>
</reference>
<dbReference type="InterPro" id="IPR000515">
    <property type="entry name" value="MetI-like"/>
</dbReference>
<keyword evidence="8 9" id="KW-0472">Membrane</keyword>
<dbReference type="PANTHER" id="PTHR30183">
    <property type="entry name" value="MOLYBDENUM TRANSPORT SYSTEM PERMEASE PROTEIN MODB"/>
    <property type="match status" value="1"/>
</dbReference>
<proteinExistence type="inferred from homology"/>
<organism evidence="12 13">
    <name type="scientific">Paenibacillus thalictri</name>
    <dbReference type="NCBI Taxonomy" id="2527873"/>
    <lineage>
        <taxon>Bacteria</taxon>
        <taxon>Bacillati</taxon>
        <taxon>Bacillota</taxon>
        <taxon>Bacilli</taxon>
        <taxon>Bacillales</taxon>
        <taxon>Paenibacillaceae</taxon>
        <taxon>Paenibacillus</taxon>
    </lineage>
</organism>
<dbReference type="InterPro" id="IPR035906">
    <property type="entry name" value="MetI-like_sf"/>
</dbReference>
<evidence type="ECO:0000259" key="11">
    <source>
        <dbReference type="PROSITE" id="PS50928"/>
    </source>
</evidence>
<dbReference type="Gene3D" id="1.10.3720.10">
    <property type="entry name" value="MetI-like"/>
    <property type="match status" value="1"/>
</dbReference>
<gene>
    <name evidence="12" type="primary">modB</name>
    <name evidence="12" type="ORF">EYB31_01965</name>
</gene>
<dbReference type="NCBIfam" id="TIGR02141">
    <property type="entry name" value="modB_ABC"/>
    <property type="match status" value="1"/>
</dbReference>
<feature type="transmembrane region" description="Helical" evidence="9">
    <location>
        <begin position="139"/>
        <end position="161"/>
    </location>
</feature>
<evidence type="ECO:0000256" key="1">
    <source>
        <dbReference type="ARBA" id="ARBA00004651"/>
    </source>
</evidence>
<keyword evidence="3 9" id="KW-0813">Transport</keyword>
<evidence type="ECO:0000256" key="5">
    <source>
        <dbReference type="ARBA" id="ARBA00022505"/>
    </source>
</evidence>
<evidence type="ECO:0000256" key="10">
    <source>
        <dbReference type="RuleBase" id="RU365097"/>
    </source>
</evidence>
<sequence>MSEPIDWEAFWQPIELSLRVALTASPIVLVAGALAAWLMAKRRFPGKALLETVFLLPLVLPPSVVGFVLLVSLGRNSPIGTAIERLFGEPIVFSWWAAAVASIVVAFPLAYQTLKTGFAAVDGDLEDSARSMGARERQVFFYVTLPLTWRFVVSAAILGFARSLGEFGATLMIAGNIPGKTQTVPTAIYIAVESGKTAAAWYWTTAIVGIAFVLLFAAGRQK</sequence>
<comment type="similarity">
    <text evidence="2 10">Belongs to the binding-protein-dependent transport system permease family. CysTW subfamily.</text>
</comment>
<keyword evidence="13" id="KW-1185">Reference proteome</keyword>
<name>A0A4V2J4Z8_9BACL</name>
<feature type="transmembrane region" description="Helical" evidence="9">
    <location>
        <begin position="20"/>
        <end position="40"/>
    </location>
</feature>
<comment type="subcellular location">
    <subcellularLocation>
        <location evidence="1 9">Cell membrane</location>
        <topology evidence="1 9">Multi-pass membrane protein</topology>
    </subcellularLocation>
</comment>
<accession>A0A4V2J4Z8</accession>
<feature type="domain" description="ABC transmembrane type-1" evidence="11">
    <location>
        <begin position="14"/>
        <end position="216"/>
    </location>
</feature>
<evidence type="ECO:0000256" key="7">
    <source>
        <dbReference type="ARBA" id="ARBA00022989"/>
    </source>
</evidence>
<evidence type="ECO:0000313" key="13">
    <source>
        <dbReference type="Proteomes" id="UP000293142"/>
    </source>
</evidence>
<dbReference type="AlphaFoldDB" id="A0A4V2J4Z8"/>
<dbReference type="GO" id="GO:0015098">
    <property type="term" value="F:molybdate ion transmembrane transporter activity"/>
    <property type="evidence" value="ECO:0007669"/>
    <property type="project" value="UniProtKB-UniRule"/>
</dbReference>
<evidence type="ECO:0000256" key="4">
    <source>
        <dbReference type="ARBA" id="ARBA00022475"/>
    </source>
</evidence>
<keyword evidence="6 9" id="KW-0812">Transmembrane</keyword>
<dbReference type="CDD" id="cd06261">
    <property type="entry name" value="TM_PBP2"/>
    <property type="match status" value="1"/>
</dbReference>
<evidence type="ECO:0000256" key="2">
    <source>
        <dbReference type="ARBA" id="ARBA00007069"/>
    </source>
</evidence>
<feature type="transmembrane region" description="Helical" evidence="9">
    <location>
        <begin position="200"/>
        <end position="219"/>
    </location>
</feature>
<evidence type="ECO:0000256" key="8">
    <source>
        <dbReference type="ARBA" id="ARBA00023136"/>
    </source>
</evidence>
<dbReference type="PANTHER" id="PTHR30183:SF3">
    <property type="entry name" value="MOLYBDENUM TRANSPORT SYSTEM PERMEASE PROTEIN MODB"/>
    <property type="match status" value="1"/>
</dbReference>
<evidence type="ECO:0000256" key="6">
    <source>
        <dbReference type="ARBA" id="ARBA00022692"/>
    </source>
</evidence>
<comment type="caution">
    <text evidence="12">The sequence shown here is derived from an EMBL/GenBank/DDBJ whole genome shotgun (WGS) entry which is preliminary data.</text>
</comment>
<evidence type="ECO:0000313" key="12">
    <source>
        <dbReference type="EMBL" id="TBL81782.1"/>
    </source>
</evidence>